<dbReference type="AlphaFoldDB" id="A0A183VHK3"/>
<evidence type="ECO:0000313" key="1">
    <source>
        <dbReference type="EMBL" id="VDM51544.1"/>
    </source>
</evidence>
<dbReference type="Proteomes" id="UP000050794">
    <property type="component" value="Unassembled WGS sequence"/>
</dbReference>
<dbReference type="EMBL" id="UYWY01028736">
    <property type="protein sequence ID" value="VDM51544.1"/>
    <property type="molecule type" value="Genomic_DNA"/>
</dbReference>
<sequence length="76" mass="8572">MSDAIMLLWDLLWNTSTIEQEQLRLAFVWKDLGRIANTFQPGAKTHEQLSEKSDLMSMHGKCSSVNDIVLCLSTSS</sequence>
<organism evidence="2 3">
    <name type="scientific">Toxocara canis</name>
    <name type="common">Canine roundworm</name>
    <dbReference type="NCBI Taxonomy" id="6265"/>
    <lineage>
        <taxon>Eukaryota</taxon>
        <taxon>Metazoa</taxon>
        <taxon>Ecdysozoa</taxon>
        <taxon>Nematoda</taxon>
        <taxon>Chromadorea</taxon>
        <taxon>Rhabditida</taxon>
        <taxon>Spirurina</taxon>
        <taxon>Ascaridomorpha</taxon>
        <taxon>Ascaridoidea</taxon>
        <taxon>Toxocaridae</taxon>
        <taxon>Toxocara</taxon>
    </lineage>
</organism>
<dbReference type="WBParaSite" id="TCNE_0002022701-mRNA-1">
    <property type="protein sequence ID" value="TCNE_0002022701-mRNA-1"/>
    <property type="gene ID" value="TCNE_0002022701"/>
</dbReference>
<reference evidence="3" key="1">
    <citation type="submission" date="2016-06" db="UniProtKB">
        <authorList>
            <consortium name="WormBaseParasite"/>
        </authorList>
    </citation>
    <scope>IDENTIFICATION</scope>
</reference>
<accession>A0A183VHK3</accession>
<evidence type="ECO:0000313" key="3">
    <source>
        <dbReference type="WBParaSite" id="TCNE_0002022701-mRNA-1"/>
    </source>
</evidence>
<evidence type="ECO:0000313" key="2">
    <source>
        <dbReference type="Proteomes" id="UP000050794"/>
    </source>
</evidence>
<proteinExistence type="predicted"/>
<keyword evidence="2" id="KW-1185">Reference proteome</keyword>
<name>A0A183VHK3_TOXCA</name>
<protein>
    <submittedName>
        <fullName evidence="3">GLOBIN domain-containing protein</fullName>
    </submittedName>
</protein>
<gene>
    <name evidence="1" type="ORF">TCNE_LOCUS20223</name>
</gene>
<reference evidence="1 2" key="2">
    <citation type="submission" date="2018-11" db="EMBL/GenBank/DDBJ databases">
        <authorList>
            <consortium name="Pathogen Informatics"/>
        </authorList>
    </citation>
    <scope>NUCLEOTIDE SEQUENCE [LARGE SCALE GENOMIC DNA]</scope>
</reference>